<evidence type="ECO:0000313" key="1">
    <source>
        <dbReference type="EMBL" id="MCY8457024.1"/>
    </source>
</evidence>
<accession>A0A9Q4E6U3</accession>
<proteinExistence type="predicted"/>
<protein>
    <submittedName>
        <fullName evidence="1">XkdX family protein</fullName>
    </submittedName>
</protein>
<dbReference type="NCBIfam" id="TIGR01669">
    <property type="entry name" value="phage_XkdX"/>
    <property type="match status" value="1"/>
</dbReference>
<comment type="caution">
    <text evidence="1">The sequence shown here is derived from an EMBL/GenBank/DDBJ whole genome shotgun (WGS) entry which is preliminary data.</text>
</comment>
<organism evidence="1 2">
    <name type="scientific">Bacillus spizizenii</name>
    <name type="common">Bacillus subtilis subsp. spizizenii</name>
    <dbReference type="NCBI Taxonomy" id="96241"/>
    <lineage>
        <taxon>Bacteria</taxon>
        <taxon>Bacillati</taxon>
        <taxon>Bacillota</taxon>
        <taxon>Bacilli</taxon>
        <taxon>Bacillales</taxon>
        <taxon>Bacillaceae</taxon>
        <taxon>Bacillus</taxon>
    </lineage>
</organism>
<reference evidence="1" key="1">
    <citation type="submission" date="2022-02" db="EMBL/GenBank/DDBJ databases">
        <title>Crop Bioprotection Bacillus Genome Sequencing.</title>
        <authorList>
            <person name="Dunlap C."/>
        </authorList>
    </citation>
    <scope>NUCLEOTIDE SEQUENCE</scope>
    <source>
        <strain evidence="1">WR1O2A-53</strain>
    </source>
</reference>
<name>A0A9Q4E6U3_BACSC</name>
<dbReference type="InterPro" id="IPR010022">
    <property type="entry name" value="XkdX"/>
</dbReference>
<dbReference type="AlphaFoldDB" id="A0A9Q4E6U3"/>
<evidence type="ECO:0000313" key="2">
    <source>
        <dbReference type="Proteomes" id="UP001078573"/>
    </source>
</evidence>
<dbReference type="Proteomes" id="UP001078573">
    <property type="component" value="Unassembled WGS sequence"/>
</dbReference>
<sequence>MSLNFWIYALFYKWATTSMIKDAMTYNDCSLDDLKQGVAAEYVTYDQYKEITGQTYEETMKAI</sequence>
<dbReference type="EMBL" id="JALAPQ010000010">
    <property type="protein sequence ID" value="MCY8457024.1"/>
    <property type="molecule type" value="Genomic_DNA"/>
</dbReference>
<dbReference type="Pfam" id="PF09693">
    <property type="entry name" value="Phage_XkdX"/>
    <property type="match status" value="1"/>
</dbReference>
<gene>
    <name evidence="1" type="ORF">MOC89_08915</name>
</gene>